<organism evidence="2 3">
    <name type="scientific">Durio zibethinus</name>
    <name type="common">Durian</name>
    <dbReference type="NCBI Taxonomy" id="66656"/>
    <lineage>
        <taxon>Eukaryota</taxon>
        <taxon>Viridiplantae</taxon>
        <taxon>Streptophyta</taxon>
        <taxon>Embryophyta</taxon>
        <taxon>Tracheophyta</taxon>
        <taxon>Spermatophyta</taxon>
        <taxon>Magnoliopsida</taxon>
        <taxon>eudicotyledons</taxon>
        <taxon>Gunneridae</taxon>
        <taxon>Pentapetalae</taxon>
        <taxon>rosids</taxon>
        <taxon>malvids</taxon>
        <taxon>Malvales</taxon>
        <taxon>Malvaceae</taxon>
        <taxon>Helicteroideae</taxon>
        <taxon>Durio</taxon>
    </lineage>
</organism>
<dbReference type="OrthoDB" id="308383at2759"/>
<proteinExistence type="predicted"/>
<dbReference type="AlphaFoldDB" id="A0A6P5ZPZ2"/>
<dbReference type="GeneID" id="111302868"/>
<protein>
    <submittedName>
        <fullName evidence="3">Uncharacterized protein LOC111302868</fullName>
    </submittedName>
</protein>
<sequence>MSLNSCGRTNHLKKFKRGSKDGKRKRAVKFRVLDEPFPPKVSFRHCHIDNGSPRLPSHSSNDRDALTLSGLEPHGPTHLTQPGELASSKIVSQKRDLYGVCNDQDGEDHQLKGDGRFGKILEVSGRKKLKKAWAYDSFENLGVPKPLTTVEKTSNSNSIHCIKAFSSLEVTVRKLGRGEYGEICSGKLAMDELRPAKIVPLSRILKNMEQFTLRRSC</sequence>
<evidence type="ECO:0000256" key="1">
    <source>
        <dbReference type="SAM" id="MobiDB-lite"/>
    </source>
</evidence>
<feature type="region of interest" description="Disordered" evidence="1">
    <location>
        <begin position="1"/>
        <end position="24"/>
    </location>
</feature>
<evidence type="ECO:0000313" key="3">
    <source>
        <dbReference type="RefSeq" id="XP_022754475.1"/>
    </source>
</evidence>
<feature type="region of interest" description="Disordered" evidence="1">
    <location>
        <begin position="48"/>
        <end position="82"/>
    </location>
</feature>
<gene>
    <name evidence="3" type="primary">LOC111302868</name>
</gene>
<name>A0A6P5ZPZ2_DURZI</name>
<keyword evidence="2" id="KW-1185">Reference proteome</keyword>
<dbReference type="RefSeq" id="XP_022754475.1">
    <property type="nucleotide sequence ID" value="XM_022898740.1"/>
</dbReference>
<dbReference type="Proteomes" id="UP000515121">
    <property type="component" value="Unplaced"/>
</dbReference>
<reference evidence="3" key="1">
    <citation type="submission" date="2025-08" db="UniProtKB">
        <authorList>
            <consortium name="RefSeq"/>
        </authorList>
    </citation>
    <scope>IDENTIFICATION</scope>
    <source>
        <tissue evidence="3">Fruit stalk</tissue>
    </source>
</reference>
<evidence type="ECO:0000313" key="2">
    <source>
        <dbReference type="Proteomes" id="UP000515121"/>
    </source>
</evidence>
<dbReference type="KEGG" id="dzi:111302868"/>
<accession>A0A6P5ZPZ2</accession>
<feature type="compositionally biased region" description="Basic residues" evidence="1">
    <location>
        <begin position="10"/>
        <end position="24"/>
    </location>
</feature>